<evidence type="ECO:0000313" key="4">
    <source>
        <dbReference type="EMBL" id="MEU9353585.1"/>
    </source>
</evidence>
<feature type="binding site" evidence="2">
    <location>
        <position position="548"/>
    </location>
    <ligand>
        <name>Mg(2+)</name>
        <dbReference type="ChEBI" id="CHEBI:18420"/>
    </ligand>
</feature>
<dbReference type="Gene3D" id="3.40.1180.10">
    <property type="entry name" value="Decaprenyl diphosphate synthase-like"/>
    <property type="match status" value="1"/>
</dbReference>
<keyword evidence="1 2" id="KW-0808">Transferase</keyword>
<keyword evidence="2" id="KW-0479">Metal-binding</keyword>
<keyword evidence="2" id="KW-0460">Magnesium</keyword>
<comment type="subunit">
    <text evidence="2">Homodimer.</text>
</comment>
<dbReference type="EMBL" id="JBEZLS010000015">
    <property type="protein sequence ID" value="MEU9353585.1"/>
    <property type="molecule type" value="Genomic_DNA"/>
</dbReference>
<dbReference type="NCBIfam" id="TIGR00055">
    <property type="entry name" value="uppS"/>
    <property type="match status" value="1"/>
</dbReference>
<feature type="active site" description="Proton acceptor" evidence="2">
    <location>
        <position position="409"/>
    </location>
</feature>
<feature type="binding site" evidence="2">
    <location>
        <begin position="406"/>
        <end position="408"/>
    </location>
    <ligand>
        <name>substrate</name>
    </ligand>
</feature>
<protein>
    <recommendedName>
        <fullName evidence="2">Isoprenyl transferase</fullName>
        <ecNumber evidence="2">2.5.1.-</ecNumber>
    </recommendedName>
</protein>
<sequence>MAGILSRAVINDPVLRAAYTHCRSSVRQRDAVEYSIMQLMPPVLRPACWAMWAAFSAADDIADATQGPRTARAARLDAWTAALERELAAGSSADPVRHALIDTVRRWRLDVAELQLSFATLKEDARGRRLETWREWSARVGDSNFSWASQSMTLLARAGVPVPMWLRRKDAYQRYLDGLYLTDTLTDLSQDLARGDISLPAEVLDHFPQATDHLRERRWSPAVSDLVTHLTEQAHRWLDQPDLTGALHPGPAEMLRTATRLFHARLDAVQEAGPVLLSRPVLPTRRIRWQILAPARARAALAWRLAPLSPPPHRSGPAYPAPRQARSPLLVQPPPAHPSGARPPTIPADHMPRHVAVIMDGNGRWATSRNLPRHQGHRVGADSAVRDVIYGAAEIGLNYLTLYAFSTENWKRDTQEITYLFENVRDQLRSDIFTNDSYGIRLRWAGRNEGLPEDLVEELLKAESTTRHRTGLTVTLCFNYGGRAELTQAAAQLARAATAGDLHPDHLSEDDLASHLLLPDTPDVDLIWRTGGERRISNFLLWQSAYAELHFTEKYWPDVDRRDLWHTISDYAQRERRYGTAPPPTSSPDRLTTQDSVQ</sequence>
<keyword evidence="5" id="KW-1185">Reference proteome</keyword>
<dbReference type="CDD" id="cd00475">
    <property type="entry name" value="Cis_IPPS"/>
    <property type="match status" value="1"/>
</dbReference>
<comment type="function">
    <text evidence="2">Catalyzes the condensation of isopentenyl diphosphate (IPP) with allylic pyrophosphates generating different type of terpenoids.</text>
</comment>
<dbReference type="InterPro" id="IPR008949">
    <property type="entry name" value="Isoprenoid_synthase_dom_sf"/>
</dbReference>
<evidence type="ECO:0000256" key="1">
    <source>
        <dbReference type="ARBA" id="ARBA00022679"/>
    </source>
</evidence>
<dbReference type="InterPro" id="IPR002060">
    <property type="entry name" value="Squ/phyt_synthse"/>
</dbReference>
<dbReference type="Pfam" id="PF01255">
    <property type="entry name" value="Prenyltransf"/>
    <property type="match status" value="1"/>
</dbReference>
<dbReference type="Gene3D" id="1.10.600.10">
    <property type="entry name" value="Farnesyl Diphosphate Synthase"/>
    <property type="match status" value="1"/>
</dbReference>
<dbReference type="RefSeq" id="WP_359983523.1">
    <property type="nucleotide sequence ID" value="NZ_JBEZLS010000015.1"/>
</dbReference>
<dbReference type="PANTHER" id="PTHR10291:SF0">
    <property type="entry name" value="DEHYDRODOLICHYL DIPHOSPHATE SYNTHASE 2"/>
    <property type="match status" value="1"/>
</dbReference>
<dbReference type="SUPFAM" id="SSF64005">
    <property type="entry name" value="Undecaprenyl diphosphate synthase"/>
    <property type="match status" value="1"/>
</dbReference>
<feature type="binding site" evidence="2">
    <location>
        <position position="373"/>
    </location>
    <ligand>
        <name>substrate</name>
    </ligand>
</feature>
<reference evidence="4 5" key="1">
    <citation type="submission" date="2024-06" db="EMBL/GenBank/DDBJ databases">
        <title>The Natural Products Discovery Center: Release of the First 8490 Sequenced Strains for Exploring Actinobacteria Biosynthetic Diversity.</title>
        <authorList>
            <person name="Kalkreuter E."/>
            <person name="Kautsar S.A."/>
            <person name="Yang D."/>
            <person name="Bader C.D."/>
            <person name="Teijaro C.N."/>
            <person name="Fluegel L."/>
            <person name="Davis C.M."/>
            <person name="Simpson J.R."/>
            <person name="Lauterbach L."/>
            <person name="Steele A.D."/>
            <person name="Gui C."/>
            <person name="Meng S."/>
            <person name="Li G."/>
            <person name="Viehrig K."/>
            <person name="Ye F."/>
            <person name="Su P."/>
            <person name="Kiefer A.F."/>
            <person name="Nichols A."/>
            <person name="Cepeda A.J."/>
            <person name="Yan W."/>
            <person name="Fan B."/>
            <person name="Jiang Y."/>
            <person name="Adhikari A."/>
            <person name="Zheng C.-J."/>
            <person name="Schuster L."/>
            <person name="Cowan T.M."/>
            <person name="Smanski M.J."/>
            <person name="Chevrette M.G."/>
            <person name="De Carvalho L.P.S."/>
            <person name="Shen B."/>
        </authorList>
    </citation>
    <scope>NUCLEOTIDE SEQUENCE [LARGE SCALE GENOMIC DNA]</scope>
    <source>
        <strain evidence="4 5">NPDC048274</strain>
    </source>
</reference>
<feature type="binding site" evidence="2">
    <location>
        <begin position="535"/>
        <end position="537"/>
    </location>
    <ligand>
        <name>substrate</name>
    </ligand>
</feature>
<dbReference type="PANTHER" id="PTHR10291">
    <property type="entry name" value="DEHYDRODOLICHYL DIPHOSPHATE SYNTHASE FAMILY MEMBER"/>
    <property type="match status" value="1"/>
</dbReference>
<feature type="region of interest" description="Disordered" evidence="3">
    <location>
        <begin position="311"/>
        <end position="348"/>
    </location>
</feature>
<dbReference type="Proteomes" id="UP001551582">
    <property type="component" value="Unassembled WGS sequence"/>
</dbReference>
<feature type="active site" evidence="2">
    <location>
        <position position="360"/>
    </location>
</feature>
<name>A0ABV3E8X6_9ACTN</name>
<feature type="binding site" evidence="2">
    <location>
        <position position="529"/>
    </location>
    <ligand>
        <name>substrate</name>
    </ligand>
</feature>
<dbReference type="Pfam" id="PF00494">
    <property type="entry name" value="SQS_PSY"/>
    <property type="match status" value="1"/>
</dbReference>
<evidence type="ECO:0000256" key="2">
    <source>
        <dbReference type="HAMAP-Rule" id="MF_01139"/>
    </source>
</evidence>
<proteinExistence type="inferred from homology"/>
<evidence type="ECO:0000256" key="3">
    <source>
        <dbReference type="SAM" id="MobiDB-lite"/>
    </source>
</evidence>
<feature type="binding site" evidence="2">
    <location>
        <begin position="361"/>
        <end position="364"/>
    </location>
    <ligand>
        <name>substrate</name>
    </ligand>
</feature>
<feature type="binding site" evidence="2">
    <location>
        <position position="412"/>
    </location>
    <ligand>
        <name>substrate</name>
    </ligand>
</feature>
<dbReference type="InterPro" id="IPR001441">
    <property type="entry name" value="UPP_synth-like"/>
</dbReference>
<dbReference type="SUPFAM" id="SSF48576">
    <property type="entry name" value="Terpenoid synthases"/>
    <property type="match status" value="1"/>
</dbReference>
<feature type="binding site" evidence="2">
    <location>
        <position position="365"/>
    </location>
    <ligand>
        <name>substrate</name>
    </ligand>
</feature>
<feature type="binding site" evidence="2">
    <location>
        <position position="410"/>
    </location>
    <ligand>
        <name>substrate</name>
    </ligand>
</feature>
<comment type="caution">
    <text evidence="4">The sequence shown here is derived from an EMBL/GenBank/DDBJ whole genome shotgun (WGS) entry which is preliminary data.</text>
</comment>
<feature type="binding site" evidence="2">
    <location>
        <position position="360"/>
    </location>
    <ligand>
        <name>Mg(2+)</name>
        <dbReference type="ChEBI" id="CHEBI:18420"/>
    </ligand>
</feature>
<evidence type="ECO:0000313" key="5">
    <source>
        <dbReference type="Proteomes" id="UP001551582"/>
    </source>
</evidence>
<dbReference type="InterPro" id="IPR036424">
    <property type="entry name" value="UPP_synth-like_sf"/>
</dbReference>
<feature type="region of interest" description="Disordered" evidence="3">
    <location>
        <begin position="575"/>
        <end position="598"/>
    </location>
</feature>
<comment type="cofactor">
    <cofactor evidence="2">
        <name>Mg(2+)</name>
        <dbReference type="ChEBI" id="CHEBI:18420"/>
    </cofactor>
    <text evidence="2">Binds 2 magnesium ions per subunit.</text>
</comment>
<dbReference type="HAMAP" id="MF_01139">
    <property type="entry name" value="ISPT"/>
    <property type="match status" value="1"/>
</dbReference>
<feature type="compositionally biased region" description="Polar residues" evidence="3">
    <location>
        <begin position="587"/>
        <end position="598"/>
    </location>
</feature>
<dbReference type="GO" id="GO:0016740">
    <property type="term" value="F:transferase activity"/>
    <property type="evidence" value="ECO:0007669"/>
    <property type="project" value="UniProtKB-KW"/>
</dbReference>
<gene>
    <name evidence="4" type="primary">uppS</name>
    <name evidence="4" type="ORF">AB0D65_22010</name>
</gene>
<dbReference type="EC" id="2.5.1.-" evidence="2"/>
<comment type="similarity">
    <text evidence="2">Belongs to the UPP synthase family.</text>
</comment>
<organism evidence="4 5">
    <name type="scientific">Streptomyces griseoloalbus</name>
    <dbReference type="NCBI Taxonomy" id="67303"/>
    <lineage>
        <taxon>Bacteria</taxon>
        <taxon>Bacillati</taxon>
        <taxon>Actinomycetota</taxon>
        <taxon>Actinomycetes</taxon>
        <taxon>Kitasatosporales</taxon>
        <taxon>Streptomycetaceae</taxon>
        <taxon>Streptomyces</taxon>
    </lineage>
</organism>
<feature type="binding site" evidence="2">
    <location>
        <position position="377"/>
    </location>
    <ligand>
        <name>substrate</name>
    </ligand>
</feature>
<accession>A0ABV3E8X6</accession>